<dbReference type="CDD" id="cd02440">
    <property type="entry name" value="AdoMet_MTases"/>
    <property type="match status" value="1"/>
</dbReference>
<dbReference type="InterPro" id="IPR041698">
    <property type="entry name" value="Methyltransf_25"/>
</dbReference>
<organism evidence="4 5">
    <name type="scientific">Haloarchaeobius litoreus</name>
    <dbReference type="NCBI Taxonomy" id="755306"/>
    <lineage>
        <taxon>Archaea</taxon>
        <taxon>Methanobacteriati</taxon>
        <taxon>Methanobacteriota</taxon>
        <taxon>Stenosarchaea group</taxon>
        <taxon>Halobacteria</taxon>
        <taxon>Halobacteriales</taxon>
        <taxon>Halorubellaceae</taxon>
        <taxon>Haloarchaeobius</taxon>
    </lineage>
</organism>
<dbReference type="GO" id="GO:0008168">
    <property type="term" value="F:methyltransferase activity"/>
    <property type="evidence" value="ECO:0007669"/>
    <property type="project" value="UniProtKB-KW"/>
</dbReference>
<dbReference type="InterPro" id="IPR050447">
    <property type="entry name" value="Erg6_SMT_methyltransf"/>
</dbReference>
<dbReference type="Pfam" id="PF13649">
    <property type="entry name" value="Methyltransf_25"/>
    <property type="match status" value="1"/>
</dbReference>
<comment type="caution">
    <text evidence="4">The sequence shown here is derived from an EMBL/GenBank/DDBJ whole genome shotgun (WGS) entry which is preliminary data.</text>
</comment>
<dbReference type="Gene3D" id="3.40.50.150">
    <property type="entry name" value="Vaccinia Virus protein VP39"/>
    <property type="match status" value="1"/>
</dbReference>
<keyword evidence="5" id="KW-1185">Reference proteome</keyword>
<keyword evidence="1 4" id="KW-0808">Transferase</keyword>
<dbReference type="InterPro" id="IPR029063">
    <property type="entry name" value="SAM-dependent_MTases_sf"/>
</dbReference>
<dbReference type="Proteomes" id="UP001597034">
    <property type="component" value="Unassembled WGS sequence"/>
</dbReference>
<dbReference type="SUPFAM" id="SSF53335">
    <property type="entry name" value="S-adenosyl-L-methionine-dependent methyltransferases"/>
    <property type="match status" value="1"/>
</dbReference>
<reference evidence="4 5" key="1">
    <citation type="journal article" date="2019" name="Int. J. Syst. Evol. Microbiol.">
        <title>The Global Catalogue of Microorganisms (GCM) 10K type strain sequencing project: providing services to taxonomists for standard genome sequencing and annotation.</title>
        <authorList>
            <consortium name="The Broad Institute Genomics Platform"/>
            <consortium name="The Broad Institute Genome Sequencing Center for Infectious Disease"/>
            <person name="Wu L."/>
            <person name="Ma J."/>
        </authorList>
    </citation>
    <scope>NUCLEOTIDE SEQUENCE [LARGE SCALE GENOMIC DNA]</scope>
    <source>
        <strain evidence="4 5">CGMCC 1.10390</strain>
    </source>
</reference>
<dbReference type="AlphaFoldDB" id="A0ABD6DE35"/>
<dbReference type="PANTHER" id="PTHR44068:SF1">
    <property type="entry name" value="HYPOTHETICAL LOC100005854"/>
    <property type="match status" value="1"/>
</dbReference>
<dbReference type="GO" id="GO:0032259">
    <property type="term" value="P:methylation"/>
    <property type="evidence" value="ECO:0007669"/>
    <property type="project" value="UniProtKB-KW"/>
</dbReference>
<feature type="region of interest" description="Disordered" evidence="2">
    <location>
        <begin position="223"/>
        <end position="246"/>
    </location>
</feature>
<keyword evidence="4" id="KW-0489">Methyltransferase</keyword>
<gene>
    <name evidence="4" type="ORF">ACFSBL_02635</name>
</gene>
<evidence type="ECO:0000256" key="2">
    <source>
        <dbReference type="SAM" id="MobiDB-lite"/>
    </source>
</evidence>
<dbReference type="EMBL" id="JBHUDO010000001">
    <property type="protein sequence ID" value="MFD1644569.1"/>
    <property type="molecule type" value="Genomic_DNA"/>
</dbReference>
<proteinExistence type="predicted"/>
<dbReference type="RefSeq" id="WP_256399834.1">
    <property type="nucleotide sequence ID" value="NZ_JANHJR010000002.1"/>
</dbReference>
<accession>A0ABD6DE35</accession>
<name>A0ABD6DE35_9EURY</name>
<evidence type="ECO:0000256" key="1">
    <source>
        <dbReference type="ARBA" id="ARBA00022679"/>
    </source>
</evidence>
<evidence type="ECO:0000259" key="3">
    <source>
        <dbReference type="Pfam" id="PF13649"/>
    </source>
</evidence>
<evidence type="ECO:0000313" key="4">
    <source>
        <dbReference type="EMBL" id="MFD1644569.1"/>
    </source>
</evidence>
<evidence type="ECO:0000313" key="5">
    <source>
        <dbReference type="Proteomes" id="UP001597034"/>
    </source>
</evidence>
<dbReference type="EC" id="2.1.1.-" evidence="4"/>
<protein>
    <submittedName>
        <fullName evidence="4">Class I SAM-dependent methyltransferase</fullName>
        <ecNumber evidence="4">2.1.1.-</ecNumber>
    </submittedName>
</protein>
<dbReference type="PANTHER" id="PTHR44068">
    <property type="entry name" value="ZGC:194242"/>
    <property type="match status" value="1"/>
</dbReference>
<sequence length="246" mass="26719">MAEPTTPSGEHRSSVERSRRKWDFWSSRERLWSFYEQDTVEVRRDAVAQLDLERGDAVIDIGCGRGANFELLREAVGPDGSVLGVDYSPGMLAGAAERIEEHGWENVETLRADATALPVAAERFDGALATTAVSAMPDVRAVVENVHDALAPGASFAVYDIRLAPSGVARLLNPLVYGCYRVIGNWNREESVLDELERAFADVELVETFALGTNYVAVARKASEPAGSRLAGAEDAEPAIDPDARE</sequence>
<feature type="domain" description="Methyltransferase" evidence="3">
    <location>
        <begin position="58"/>
        <end position="153"/>
    </location>
</feature>